<evidence type="ECO:0000256" key="11">
    <source>
        <dbReference type="SAM" id="Phobius"/>
    </source>
</evidence>
<gene>
    <name evidence="13" type="ORF">HLH35_14725</name>
</gene>
<dbReference type="GO" id="GO:0000155">
    <property type="term" value="F:phosphorelay sensor kinase activity"/>
    <property type="evidence" value="ECO:0007669"/>
    <property type="project" value="InterPro"/>
</dbReference>
<dbReference type="EC" id="2.7.13.3" evidence="3"/>
<dbReference type="InterPro" id="IPR050482">
    <property type="entry name" value="Sensor_HK_TwoCompSys"/>
</dbReference>
<dbReference type="SMART" id="SM00304">
    <property type="entry name" value="HAMP"/>
    <property type="match status" value="1"/>
</dbReference>
<keyword evidence="7" id="KW-0418">Kinase</keyword>
<evidence type="ECO:0000256" key="9">
    <source>
        <dbReference type="ARBA" id="ARBA00023012"/>
    </source>
</evidence>
<dbReference type="RefSeq" id="WP_182979849.1">
    <property type="nucleotide sequence ID" value="NZ_BAABGB010000018.1"/>
</dbReference>
<keyword evidence="11" id="KW-0472">Membrane</keyword>
<keyword evidence="6" id="KW-0547">Nucleotide-binding</keyword>
<dbReference type="Proteomes" id="UP000577891">
    <property type="component" value="Unassembled WGS sequence"/>
</dbReference>
<evidence type="ECO:0000256" key="5">
    <source>
        <dbReference type="ARBA" id="ARBA00022679"/>
    </source>
</evidence>
<dbReference type="Gene3D" id="6.10.340.10">
    <property type="match status" value="1"/>
</dbReference>
<comment type="catalytic activity">
    <reaction evidence="1">
        <text>ATP + protein L-histidine = ADP + protein N-phospho-L-histidine.</text>
        <dbReference type="EC" id="2.7.13.3"/>
    </reaction>
</comment>
<evidence type="ECO:0000256" key="3">
    <source>
        <dbReference type="ARBA" id="ARBA00012438"/>
    </source>
</evidence>
<dbReference type="InterPro" id="IPR036890">
    <property type="entry name" value="HATPase_C_sf"/>
</dbReference>
<evidence type="ECO:0000256" key="6">
    <source>
        <dbReference type="ARBA" id="ARBA00022741"/>
    </source>
</evidence>
<keyword evidence="8" id="KW-0067">ATP-binding</keyword>
<dbReference type="InterPro" id="IPR011712">
    <property type="entry name" value="Sig_transdc_His_kin_sub3_dim/P"/>
</dbReference>
<dbReference type="Pfam" id="PF02518">
    <property type="entry name" value="HATPase_c"/>
    <property type="match status" value="1"/>
</dbReference>
<evidence type="ECO:0000259" key="12">
    <source>
        <dbReference type="PROSITE" id="PS50885"/>
    </source>
</evidence>
<evidence type="ECO:0000256" key="1">
    <source>
        <dbReference type="ARBA" id="ARBA00000085"/>
    </source>
</evidence>
<dbReference type="Pfam" id="PF00672">
    <property type="entry name" value="HAMP"/>
    <property type="match status" value="1"/>
</dbReference>
<organism evidence="13 14">
    <name type="scientific">Gluconacetobacter asukensis</name>
    <dbReference type="NCBI Taxonomy" id="1017181"/>
    <lineage>
        <taxon>Bacteria</taxon>
        <taxon>Pseudomonadati</taxon>
        <taxon>Pseudomonadota</taxon>
        <taxon>Alphaproteobacteria</taxon>
        <taxon>Acetobacterales</taxon>
        <taxon>Acetobacteraceae</taxon>
        <taxon>Gluconacetobacter</taxon>
    </lineage>
</organism>
<dbReference type="GO" id="GO:0046983">
    <property type="term" value="F:protein dimerization activity"/>
    <property type="evidence" value="ECO:0007669"/>
    <property type="project" value="InterPro"/>
</dbReference>
<evidence type="ECO:0000256" key="10">
    <source>
        <dbReference type="SAM" id="MobiDB-lite"/>
    </source>
</evidence>
<dbReference type="EMBL" id="JABEQE010000013">
    <property type="protein sequence ID" value="MBB2173356.1"/>
    <property type="molecule type" value="Genomic_DNA"/>
</dbReference>
<keyword evidence="11" id="KW-0812">Transmembrane</keyword>
<comment type="caution">
    <text evidence="13">The sequence shown here is derived from an EMBL/GenBank/DDBJ whole genome shotgun (WGS) entry which is preliminary data.</text>
</comment>
<keyword evidence="9" id="KW-0902">Two-component regulatory system</keyword>
<keyword evidence="5" id="KW-0808">Transferase</keyword>
<dbReference type="AlphaFoldDB" id="A0A7W4J280"/>
<evidence type="ECO:0000256" key="7">
    <source>
        <dbReference type="ARBA" id="ARBA00022777"/>
    </source>
</evidence>
<keyword evidence="14" id="KW-1185">Reference proteome</keyword>
<name>A0A7W4J280_9PROT</name>
<evidence type="ECO:0000256" key="4">
    <source>
        <dbReference type="ARBA" id="ARBA00022553"/>
    </source>
</evidence>
<dbReference type="SUPFAM" id="SSF55874">
    <property type="entry name" value="ATPase domain of HSP90 chaperone/DNA topoisomerase II/histidine kinase"/>
    <property type="match status" value="1"/>
</dbReference>
<evidence type="ECO:0000313" key="13">
    <source>
        <dbReference type="EMBL" id="MBB2173356.1"/>
    </source>
</evidence>
<dbReference type="PROSITE" id="PS50885">
    <property type="entry name" value="HAMP"/>
    <property type="match status" value="1"/>
</dbReference>
<dbReference type="InterPro" id="IPR003594">
    <property type="entry name" value="HATPase_dom"/>
</dbReference>
<comment type="subcellular location">
    <subcellularLocation>
        <location evidence="2">Membrane</location>
    </subcellularLocation>
</comment>
<dbReference type="GO" id="GO:0005524">
    <property type="term" value="F:ATP binding"/>
    <property type="evidence" value="ECO:0007669"/>
    <property type="project" value="UniProtKB-KW"/>
</dbReference>
<proteinExistence type="predicted"/>
<evidence type="ECO:0000313" key="14">
    <source>
        <dbReference type="Proteomes" id="UP000577891"/>
    </source>
</evidence>
<protein>
    <recommendedName>
        <fullName evidence="3">histidine kinase</fullName>
        <ecNumber evidence="3">2.7.13.3</ecNumber>
    </recommendedName>
</protein>
<dbReference type="SUPFAM" id="SSF158472">
    <property type="entry name" value="HAMP domain-like"/>
    <property type="match status" value="1"/>
</dbReference>
<dbReference type="PANTHER" id="PTHR24421:SF10">
    <property type="entry name" value="NITRATE_NITRITE SENSOR PROTEIN NARQ"/>
    <property type="match status" value="1"/>
</dbReference>
<accession>A0A7W4J280</accession>
<evidence type="ECO:0000256" key="8">
    <source>
        <dbReference type="ARBA" id="ARBA00022840"/>
    </source>
</evidence>
<dbReference type="CDD" id="cd06225">
    <property type="entry name" value="HAMP"/>
    <property type="match status" value="1"/>
</dbReference>
<dbReference type="InterPro" id="IPR003660">
    <property type="entry name" value="HAMP_dom"/>
</dbReference>
<feature type="region of interest" description="Disordered" evidence="10">
    <location>
        <begin position="447"/>
        <end position="472"/>
    </location>
</feature>
<dbReference type="GO" id="GO:0016020">
    <property type="term" value="C:membrane"/>
    <property type="evidence" value="ECO:0007669"/>
    <property type="project" value="UniProtKB-SubCell"/>
</dbReference>
<keyword evidence="4" id="KW-0597">Phosphoprotein</keyword>
<dbReference type="Gene3D" id="3.30.565.10">
    <property type="entry name" value="Histidine kinase-like ATPase, C-terminal domain"/>
    <property type="match status" value="1"/>
</dbReference>
<feature type="domain" description="HAMP" evidence="12">
    <location>
        <begin position="194"/>
        <end position="246"/>
    </location>
</feature>
<sequence>MGHFPENHKNHPAGTAFFPFRPIGARLRLLERLLLALAVATMIGLVAGFGLAAWQAARSIRVELAAALANARADISAMPPPLAPSAALWLAELCDSFDGNRHIQARITDQAGRVLRQSQLAAGPRPPAWFLHATTPSMAPVTLAPAGLPAGWRLHLQADATNEAAERWGELQVQIATITLLVLLIAGSCCVIMVRGLRPLATLSNGYARIAAGDEGVELPKDGPADIAAQAASFNRMAQALRTATAQNRHLQDQLARVAEEERADIARDLHDEVGPLLFGITTFAATLARSAAESRHDVIPAQVRAIQDATGSIQRTLRAILQRLHGTPGRGLPEALGAIVLFWNNVAPHIIFTLSCDPSLGTLDDTARDALFHVAQEAVCNAARHGHPSRIALKAARDGAQIILSVRDDGTTGPSAPGLGLAGMRRRLSDLGGHLDIRRDQGWTVTASLPDPDALPPSANTPTMAPEAHDA</sequence>
<reference evidence="13 14" key="1">
    <citation type="submission" date="2020-04" db="EMBL/GenBank/DDBJ databases">
        <title>Description of novel Gluconacetobacter.</title>
        <authorList>
            <person name="Sombolestani A."/>
        </authorList>
    </citation>
    <scope>NUCLEOTIDE SEQUENCE [LARGE SCALE GENOMIC DNA]</scope>
    <source>
        <strain evidence="13 14">LMG 27724</strain>
    </source>
</reference>
<feature type="transmembrane region" description="Helical" evidence="11">
    <location>
        <begin position="175"/>
        <end position="194"/>
    </location>
</feature>
<dbReference type="Pfam" id="PF07730">
    <property type="entry name" value="HisKA_3"/>
    <property type="match status" value="1"/>
</dbReference>
<dbReference type="Gene3D" id="1.20.5.1930">
    <property type="match status" value="1"/>
</dbReference>
<feature type="transmembrane region" description="Helical" evidence="11">
    <location>
        <begin position="33"/>
        <end position="54"/>
    </location>
</feature>
<evidence type="ECO:0000256" key="2">
    <source>
        <dbReference type="ARBA" id="ARBA00004370"/>
    </source>
</evidence>
<dbReference type="SMART" id="SM00387">
    <property type="entry name" value="HATPase_c"/>
    <property type="match status" value="1"/>
</dbReference>
<keyword evidence="11" id="KW-1133">Transmembrane helix</keyword>
<dbReference type="CDD" id="cd16917">
    <property type="entry name" value="HATPase_UhpB-NarQ-NarX-like"/>
    <property type="match status" value="1"/>
</dbReference>
<dbReference type="PANTHER" id="PTHR24421">
    <property type="entry name" value="NITRATE/NITRITE SENSOR PROTEIN NARX-RELATED"/>
    <property type="match status" value="1"/>
</dbReference>